<dbReference type="OrthoDB" id="445326at2759"/>
<keyword evidence="3 7" id="KW-0698">rRNA processing</keyword>
<evidence type="ECO:0000256" key="5">
    <source>
        <dbReference type="ARBA" id="ARBA00023274"/>
    </source>
</evidence>
<feature type="region of interest" description="Disordered" evidence="8">
    <location>
        <begin position="117"/>
        <end position="143"/>
    </location>
</feature>
<dbReference type="GO" id="GO:0006364">
    <property type="term" value="P:rRNA processing"/>
    <property type="evidence" value="ECO:0007669"/>
    <property type="project" value="UniProtKB-KW"/>
</dbReference>
<evidence type="ECO:0000256" key="4">
    <source>
        <dbReference type="ARBA" id="ARBA00023242"/>
    </source>
</evidence>
<comment type="function">
    <text evidence="7">Involved in nucleolar processing of pre-18S ribosomal RNA.</text>
</comment>
<feature type="region of interest" description="Disordered" evidence="8">
    <location>
        <begin position="573"/>
        <end position="716"/>
    </location>
</feature>
<comment type="subcellular location">
    <subcellularLocation>
        <location evidence="1 7">Nucleus</location>
        <location evidence="1 7">Nucleolus</location>
    </subcellularLocation>
</comment>
<dbReference type="Pfam" id="PF04006">
    <property type="entry name" value="Mpp10"/>
    <property type="match status" value="1"/>
</dbReference>
<evidence type="ECO:0000256" key="8">
    <source>
        <dbReference type="SAM" id="MobiDB-lite"/>
    </source>
</evidence>
<sequence length="716" mass="82352">MAAHIENLMSNLLLDFSKCSSKPEEFLNAQPQYFTKFKNITKSVYDTNQTEDVGKPASDSALPELIVENFDDEQIWQQIELLNNDVVTDLLTHVSSVVSAKDKLKLQPKKADSGNVNYKRRVKFQQKNTVNDDSSEDADDTDIEVEKIKSRLGEENPDSDGEGRTVFKGNNVLDIESDDDSDTDFKFPNLNPLPEEEEESETDEENMIQREIQKSSGKGSTKKKKKAAASVVDDQFFKLADMEAFLEQEDAREERRRRGEESEDSEEEDIDMFADIPSDEEEGESGRQAHYQDFFDPPEGENELKKQKKKGKEFKRSMEEEHDQKMFDEEMMEDEDSEEDDEEEDDPHDEVEVEEEEEEGEAPAERRRGLLDSDSEGEDPEEVLGRRPQEKSTFEKQQEKLREKISKMEEASLADKSWQLSGEIGATGRPENSLLEEHLMYDQTVKLPPVITEETTKSLESIIKQRIKDRAYDDVERKVKPKENPFEYKKRIVLDQEKSKLSLGEVYEQEFLKQQKEEEEEKTDPQHDEIKTMMQSLFIKLDALSNFQYTPKPAAPEVKIVTNLPSIMMEEVAPVTHGNGNLLAPEEVKDKRRGELKGKTEMTETDKKSERRIKRGEKRKRQREKKKRQALVAKLNPGLGNKYSKERALKELEKSSKSGSGVTMLKDGKSLTKPNLSSSKSFFTQLQEDAQSQIKKRKTDSSSKKSVQRSAKLYKL</sequence>
<feature type="compositionally biased region" description="Acidic residues" evidence="8">
    <location>
        <begin position="194"/>
        <end position="206"/>
    </location>
</feature>
<evidence type="ECO:0000256" key="3">
    <source>
        <dbReference type="ARBA" id="ARBA00022552"/>
    </source>
</evidence>
<reference evidence="10" key="1">
    <citation type="submission" date="2025-08" db="UniProtKB">
        <authorList>
            <consortium name="RefSeq"/>
        </authorList>
    </citation>
    <scope>IDENTIFICATION</scope>
    <source>
        <tissue evidence="10">Whole sample</tissue>
    </source>
</reference>
<feature type="compositionally biased region" description="Acidic residues" evidence="8">
    <location>
        <begin position="133"/>
        <end position="143"/>
    </location>
</feature>
<evidence type="ECO:0000313" key="9">
    <source>
        <dbReference type="Proteomes" id="UP000694844"/>
    </source>
</evidence>
<evidence type="ECO:0000313" key="10">
    <source>
        <dbReference type="RefSeq" id="XP_022331212.1"/>
    </source>
</evidence>
<dbReference type="GO" id="GO:0034457">
    <property type="term" value="C:Mpp10 complex"/>
    <property type="evidence" value="ECO:0007669"/>
    <property type="project" value="UniProtKB-UniRule"/>
</dbReference>
<evidence type="ECO:0000256" key="6">
    <source>
        <dbReference type="ARBA" id="ARBA00029455"/>
    </source>
</evidence>
<feature type="region of interest" description="Disordered" evidence="8">
    <location>
        <begin position="173"/>
        <end position="230"/>
    </location>
</feature>
<feature type="compositionally biased region" description="Basic and acidic residues" evidence="8">
    <location>
        <begin position="643"/>
        <end position="656"/>
    </location>
</feature>
<organism evidence="9 10">
    <name type="scientific">Crassostrea virginica</name>
    <name type="common">Eastern oyster</name>
    <dbReference type="NCBI Taxonomy" id="6565"/>
    <lineage>
        <taxon>Eukaryota</taxon>
        <taxon>Metazoa</taxon>
        <taxon>Spiralia</taxon>
        <taxon>Lophotrochozoa</taxon>
        <taxon>Mollusca</taxon>
        <taxon>Bivalvia</taxon>
        <taxon>Autobranchia</taxon>
        <taxon>Pteriomorphia</taxon>
        <taxon>Ostreida</taxon>
        <taxon>Ostreoidea</taxon>
        <taxon>Ostreidae</taxon>
        <taxon>Crassostrea</taxon>
    </lineage>
</organism>
<dbReference type="RefSeq" id="XP_022331212.1">
    <property type="nucleotide sequence ID" value="XM_022475504.1"/>
</dbReference>
<dbReference type="GeneID" id="111129243"/>
<comment type="similarity">
    <text evidence="6 7">Belongs to the MPP10 family.</text>
</comment>
<dbReference type="InterPro" id="IPR012173">
    <property type="entry name" value="Mpp10"/>
</dbReference>
<feature type="compositionally biased region" description="Basic and acidic residues" evidence="8">
    <location>
        <begin position="314"/>
        <end position="328"/>
    </location>
</feature>
<keyword evidence="4 7" id="KW-0539">Nucleus</keyword>
<dbReference type="PIRSF" id="PIRSF017300">
    <property type="entry name" value="snoRNP_Mpp10"/>
    <property type="match status" value="1"/>
</dbReference>
<feature type="region of interest" description="Disordered" evidence="8">
    <location>
        <begin position="248"/>
        <end position="425"/>
    </location>
</feature>
<feature type="compositionally biased region" description="Basic residues" evidence="8">
    <location>
        <begin position="610"/>
        <end position="629"/>
    </location>
</feature>
<feature type="compositionally biased region" description="Basic and acidic residues" evidence="8">
    <location>
        <begin position="383"/>
        <end position="410"/>
    </location>
</feature>
<dbReference type="AlphaFoldDB" id="A0A8B8DSJ8"/>
<keyword evidence="2 7" id="KW-0690">Ribosome biogenesis</keyword>
<keyword evidence="5 7" id="KW-0687">Ribonucleoprotein</keyword>
<feature type="compositionally biased region" description="Acidic residues" evidence="8">
    <location>
        <begin position="261"/>
        <end position="283"/>
    </location>
</feature>
<proteinExistence type="inferred from homology"/>
<evidence type="ECO:0000256" key="7">
    <source>
        <dbReference type="PIRNR" id="PIRNR017300"/>
    </source>
</evidence>
<evidence type="ECO:0000256" key="1">
    <source>
        <dbReference type="ARBA" id="ARBA00004604"/>
    </source>
</evidence>
<dbReference type="GO" id="GO:0005732">
    <property type="term" value="C:sno(s)RNA-containing ribonucleoprotein complex"/>
    <property type="evidence" value="ECO:0007669"/>
    <property type="project" value="UniProtKB-UniRule"/>
</dbReference>
<gene>
    <name evidence="10" type="primary">LOC111129243</name>
</gene>
<accession>A0A8B8DSJ8</accession>
<dbReference type="GO" id="GO:0032040">
    <property type="term" value="C:small-subunit processome"/>
    <property type="evidence" value="ECO:0007669"/>
    <property type="project" value="TreeGrafter"/>
</dbReference>
<feature type="compositionally biased region" description="Polar residues" evidence="8">
    <location>
        <begin position="672"/>
        <end position="693"/>
    </location>
</feature>
<evidence type="ECO:0000256" key="2">
    <source>
        <dbReference type="ARBA" id="ARBA00022517"/>
    </source>
</evidence>
<dbReference type="Proteomes" id="UP000694844">
    <property type="component" value="Chromosome 4"/>
</dbReference>
<protein>
    <recommendedName>
        <fullName evidence="7">U3 small nucleolar ribonucleoprotein protein MPP10</fullName>
    </recommendedName>
</protein>
<dbReference type="PANTHER" id="PTHR17039">
    <property type="entry name" value="U3 SMALL NUCLEOLAR RIBONUCLEOPROTEIN PROTEIN MPP10"/>
    <property type="match status" value="1"/>
</dbReference>
<name>A0A8B8DSJ8_CRAVI</name>
<dbReference type="KEGG" id="cvn:111129243"/>
<feature type="compositionally biased region" description="Acidic residues" evidence="8">
    <location>
        <begin position="373"/>
        <end position="382"/>
    </location>
</feature>
<feature type="compositionally biased region" description="Acidic residues" evidence="8">
    <location>
        <begin position="329"/>
        <end position="362"/>
    </location>
</feature>
<feature type="compositionally biased region" description="Basic and acidic residues" evidence="8">
    <location>
        <begin position="586"/>
        <end position="609"/>
    </location>
</feature>
<keyword evidence="9" id="KW-1185">Reference proteome</keyword>
<dbReference type="PANTHER" id="PTHR17039:SF0">
    <property type="entry name" value="U3 SMALL NUCLEOLAR RIBONUCLEOPROTEIN PROTEIN MPP10"/>
    <property type="match status" value="1"/>
</dbReference>